<dbReference type="EMBL" id="RBNI01001963">
    <property type="protein sequence ID" value="RUP49799.1"/>
    <property type="molecule type" value="Genomic_DNA"/>
</dbReference>
<comment type="caution">
    <text evidence="1">The sequence shown here is derived from an EMBL/GenBank/DDBJ whole genome shotgun (WGS) entry which is preliminary data.</text>
</comment>
<evidence type="ECO:0000313" key="1">
    <source>
        <dbReference type="EMBL" id="RUP49799.1"/>
    </source>
</evidence>
<evidence type="ECO:0000313" key="2">
    <source>
        <dbReference type="Proteomes" id="UP000268093"/>
    </source>
</evidence>
<name>A0A433DG57_9FUNG</name>
<dbReference type="InterPro" id="IPR009423">
    <property type="entry name" value="NDUC2"/>
</dbReference>
<dbReference type="GO" id="GO:0005743">
    <property type="term" value="C:mitochondrial inner membrane"/>
    <property type="evidence" value="ECO:0007669"/>
    <property type="project" value="InterPro"/>
</dbReference>
<keyword evidence="2" id="KW-1185">Reference proteome</keyword>
<dbReference type="Proteomes" id="UP000268093">
    <property type="component" value="Unassembled WGS sequence"/>
</dbReference>
<accession>A0A433DG57</accession>
<dbReference type="PANTHER" id="PTHR39218:SF1">
    <property type="entry name" value="OXIDOREDUCTASE 14 KDA SUBUNIT, PUTATIVE (AFU_ORTHOLOGUE AFUA_1G12110)-RELATED"/>
    <property type="match status" value="1"/>
</dbReference>
<proteinExistence type="predicted"/>
<gene>
    <name evidence="1" type="ORF">BC936DRAFT_141433</name>
</gene>
<dbReference type="PANTHER" id="PTHR39218">
    <property type="entry name" value="OXIDOREDUCTASE 14 KDA SUBUNIT, PUTATIVE (AFU_ORTHOLOGUE AFUA_1G12110)-RELATED"/>
    <property type="match status" value="1"/>
</dbReference>
<organism evidence="1 2">
    <name type="scientific">Jimgerdemannia flammicorona</name>
    <dbReference type="NCBI Taxonomy" id="994334"/>
    <lineage>
        <taxon>Eukaryota</taxon>
        <taxon>Fungi</taxon>
        <taxon>Fungi incertae sedis</taxon>
        <taxon>Mucoromycota</taxon>
        <taxon>Mucoromycotina</taxon>
        <taxon>Endogonomycetes</taxon>
        <taxon>Endogonales</taxon>
        <taxon>Endogonaceae</taxon>
        <taxon>Jimgerdemannia</taxon>
    </lineage>
</organism>
<reference evidence="1 2" key="1">
    <citation type="journal article" date="2018" name="New Phytol.">
        <title>Phylogenomics of Endogonaceae and evolution of mycorrhizas within Mucoromycota.</title>
        <authorList>
            <person name="Chang Y."/>
            <person name="Desiro A."/>
            <person name="Na H."/>
            <person name="Sandor L."/>
            <person name="Lipzen A."/>
            <person name="Clum A."/>
            <person name="Barry K."/>
            <person name="Grigoriev I.V."/>
            <person name="Martin F.M."/>
            <person name="Stajich J.E."/>
            <person name="Smith M.E."/>
            <person name="Bonito G."/>
            <person name="Spatafora J.W."/>
        </authorList>
    </citation>
    <scope>NUCLEOTIDE SEQUENCE [LARGE SCALE GENOMIC DNA]</scope>
    <source>
        <strain evidence="1 2">GMNB39</strain>
    </source>
</reference>
<dbReference type="AlphaFoldDB" id="A0A433DG57"/>
<protein>
    <submittedName>
        <fullName evidence="1">Uncharacterized protein</fullName>
    </submittedName>
</protein>
<sequence>MALLTSIAGFATLGFAVRAYTLGLQKRPIIEGISSHFAMATAFGVFGYYIHGVQERQFADIQLKKKALLESRAKTEVASE</sequence>
<dbReference type="OrthoDB" id="2141050at2759"/>
<dbReference type="Pfam" id="PF06374">
    <property type="entry name" value="NDUF_C2"/>
    <property type="match status" value="1"/>
</dbReference>
<dbReference type="GO" id="GO:0006120">
    <property type="term" value="P:mitochondrial electron transport, NADH to ubiquinone"/>
    <property type="evidence" value="ECO:0007669"/>
    <property type="project" value="InterPro"/>
</dbReference>